<feature type="region of interest" description="Disordered" evidence="13">
    <location>
        <begin position="198"/>
        <end position="311"/>
    </location>
</feature>
<comment type="function">
    <text evidence="12">Plays a role in the initiation of viral DNA replication. A dimer of E2 interacts with a dimer of E1 in order to improve specificity of E1 DNA binding activity. Once the complex recognizes and binds DNA at specific sites, the E2 dimer is removed from DNA. E2 also regulates viral transcription through binding to the E2RE response element (5'-ACCNNNNNNGGT-3') present in multiple copies in the regulatory regions of the viral genome. Activates or represses transcription depending on E2RE's position with regards to proximal promoter elements including the TATA-box. Repression occurs by sterically hindering the assembly of the transcription initiation complex.</text>
</comment>
<dbReference type="GO" id="GO:0039693">
    <property type="term" value="P:viral DNA genome replication"/>
    <property type="evidence" value="ECO:0007669"/>
    <property type="project" value="UniProtKB-UniRule"/>
</dbReference>
<reference evidence="16" key="1">
    <citation type="submission" date="2016-05" db="EMBL/GenBank/DDBJ databases">
        <title>Multiple papillomaviruses identified in bat stool samples using deep sequencing.</title>
        <authorList>
            <person name="Yinda C.K."/>
            <person name="Rector A."/>
            <person name="Zeller M."/>
            <person name="Conceicao-Neto N."/>
            <person name="Heylen E."/>
            <person name="Maes P."/>
            <person name="Ghogomu S.M."/>
            <person name="Van Ranst M."/>
            <person name="Matthijnssens J."/>
        </authorList>
    </citation>
    <scope>NUCLEOTIDE SEQUENCE [LARGE SCALE GENOMIC DNA]</scope>
    <source>
        <strain evidence="16">EhPV3</strain>
    </source>
</reference>
<comment type="PTM">
    <text evidence="12">Phosphorylated.</text>
</comment>
<gene>
    <name evidence="12" type="primary">E2</name>
</gene>
<evidence type="ECO:0000256" key="4">
    <source>
        <dbReference type="ARBA" id="ARBA00022518"/>
    </source>
</evidence>
<dbReference type="InterPro" id="IPR033668">
    <property type="entry name" value="Reg_prot_E2"/>
</dbReference>
<dbReference type="Gene3D" id="1.10.287.30">
    <property type="entry name" value="E2 (early) protein, N terminal domain, subdomain 1"/>
    <property type="match status" value="1"/>
</dbReference>
<keyword evidence="4 12" id="KW-0244">Early protein</keyword>
<comment type="subunit">
    <text evidence="12">Binds DNA as homodimer. Interacts with protein E1; this interaction greatly increases E1 DNA-binding activity. Interacts with protein L1; this interaction enhances E2-dependent replication and transcription activation. Interacts with protein L2; this interaction inhibits E2 transcriptional activity but not DNA replication function E2. Interacts with protein E7; this interaction inhibits E7 oncogenic activity. Interacts with host TAF1; this interaction modulates E2-dependent transcriptional regulation. Interacts with host BRD4; this interaction mediates E2 transcriptional activation function. Additionally, the interaction with host BRD4 on mitotic chromosomes mediates tethering of the viral genome. Interacts with host TOPBP1; this interaction is required for optimal viral DNA replication.</text>
</comment>
<proteinExistence type="inferred from homology"/>
<dbReference type="InterPro" id="IPR035975">
    <property type="entry name" value="E2/EBNA1_C_sf"/>
</dbReference>
<dbReference type="OrthoDB" id="15886at10239"/>
<evidence type="ECO:0000313" key="17">
    <source>
        <dbReference type="Proteomes" id="UP000204423"/>
    </source>
</evidence>
<sequence length="401" mass="45023">MEALRERFDVLQERILKHYELDSQKLADHCEYWRAVRKENALLHYARDKGVKTLGHMPVPAAQVSQARARDAIAMQLAAESLERSGFGAEPWSLQELSREAYTAAPRNCFKKRGYTVLVMYDNSEENCMEYTGWEDIYVQEDDDVWLKVKGLVDIYGLYYESEGLKEYYVTFAQDAETYSKTGLYTVKYKSEVLTNFHPVSSSTPRSPRARRQREESPGSLPAGQGEGEGEGAQTPPSKRRRGLPDQGGSPTRSSNPERRWPGQGQRQGEGEGGRPSQSPTRGSAGRAPRRAARSAGPGAQGRGRRCRPDQAASTLAPILIVRGNGNGLKCLRYRWHRDHSALFTSVSTTFRWLRAGLTDREGNAEVIVRFNTDKQREDVLDCGAVPETVQYLCGTMPFFS</sequence>
<keyword evidence="3 12" id="KW-0678">Repressor</keyword>
<keyword evidence="17" id="KW-1185">Reference proteome</keyword>
<keyword evidence="10 12" id="KW-0010">Activator</keyword>
<evidence type="ECO:0000256" key="2">
    <source>
        <dbReference type="ARBA" id="ARBA00007794"/>
    </source>
</evidence>
<dbReference type="GO" id="GO:0006260">
    <property type="term" value="P:DNA replication"/>
    <property type="evidence" value="ECO:0007669"/>
    <property type="project" value="UniProtKB-KW"/>
</dbReference>
<comment type="subcellular location">
    <subcellularLocation>
        <location evidence="1 12">Host nucleus</location>
    </subcellularLocation>
</comment>
<keyword evidence="11 12" id="KW-0804">Transcription</keyword>
<keyword evidence="7 12" id="KW-0235">DNA replication</keyword>
<dbReference type="GO" id="GO:0006275">
    <property type="term" value="P:regulation of DNA replication"/>
    <property type="evidence" value="ECO:0007669"/>
    <property type="project" value="UniProtKB-UniRule"/>
</dbReference>
<comment type="similarity">
    <text evidence="12">Belongs to the papillomaviridae E2 protein family.</text>
</comment>
<evidence type="ECO:0000256" key="8">
    <source>
        <dbReference type="ARBA" id="ARBA00023015"/>
    </source>
</evidence>
<name>A0A1P8YVV7_9PAPI</name>
<feature type="compositionally biased region" description="Low complexity" evidence="13">
    <location>
        <begin position="275"/>
        <end position="287"/>
    </location>
</feature>
<dbReference type="InterPro" id="IPR000427">
    <property type="entry name" value="Papillomavirus_E2_C"/>
</dbReference>
<dbReference type="InterPro" id="IPR042504">
    <property type="entry name" value="Regulatory_protein_E2_N_2"/>
</dbReference>
<keyword evidence="9 12" id="KW-0238">DNA-binding</keyword>
<dbReference type="Pfam" id="PF00511">
    <property type="entry name" value="PPV_E2_C"/>
    <property type="match status" value="1"/>
</dbReference>
<dbReference type="HAMAP" id="MF_04001">
    <property type="entry name" value="PPV_E2"/>
    <property type="match status" value="1"/>
</dbReference>
<keyword evidence="5 12" id="KW-0597">Phosphoprotein</keyword>
<evidence type="ECO:0000313" key="16">
    <source>
        <dbReference type="EMBL" id="AQA28212.1"/>
    </source>
</evidence>
<dbReference type="GO" id="GO:0003700">
    <property type="term" value="F:DNA-binding transcription factor activity"/>
    <property type="evidence" value="ECO:0007669"/>
    <property type="project" value="UniProtKB-UniRule"/>
</dbReference>
<dbReference type="Pfam" id="PF00508">
    <property type="entry name" value="PPV_E2_N"/>
    <property type="match status" value="1"/>
</dbReference>
<evidence type="ECO:0000259" key="15">
    <source>
        <dbReference type="Pfam" id="PF00511"/>
    </source>
</evidence>
<dbReference type="SUPFAM" id="SSF51332">
    <property type="entry name" value="E2 regulatory, transactivation domain"/>
    <property type="match status" value="1"/>
</dbReference>
<dbReference type="Proteomes" id="UP000204423">
    <property type="component" value="Segment"/>
</dbReference>
<evidence type="ECO:0000256" key="9">
    <source>
        <dbReference type="ARBA" id="ARBA00023125"/>
    </source>
</evidence>
<evidence type="ECO:0000256" key="12">
    <source>
        <dbReference type="HAMAP-Rule" id="MF_04001"/>
    </source>
</evidence>
<protein>
    <recommendedName>
        <fullName evidence="12">Regulatory protein E2</fullName>
    </recommendedName>
</protein>
<dbReference type="InterPro" id="IPR042503">
    <property type="entry name" value="Regulatory_protein_E2_N_1"/>
</dbReference>
<accession>A0A1P8YVV7</accession>
<dbReference type="GO" id="GO:0042025">
    <property type="term" value="C:host cell nucleus"/>
    <property type="evidence" value="ECO:0007669"/>
    <property type="project" value="UniProtKB-SubCell"/>
</dbReference>
<dbReference type="SUPFAM" id="SSF54957">
    <property type="entry name" value="Viral DNA-binding domain"/>
    <property type="match status" value="1"/>
</dbReference>
<evidence type="ECO:0000256" key="5">
    <source>
        <dbReference type="ARBA" id="ARBA00022553"/>
    </source>
</evidence>
<organism evidence="16">
    <name type="scientific">Eidolon helvum papillomavirus 3</name>
    <dbReference type="NCBI Taxonomy" id="1335477"/>
    <lineage>
        <taxon>Viruses</taxon>
        <taxon>Monodnaviria</taxon>
        <taxon>Shotokuvirae</taxon>
        <taxon>Cossaviricota</taxon>
        <taxon>Papovaviricetes</taxon>
        <taxon>Zurhausenvirales</taxon>
        <taxon>Papillomaviridae</taxon>
        <taxon>Firstpapillomavirinae</taxon>
        <taxon>Psipapillomavirus</taxon>
        <taxon>Psipapillomavirus 3</taxon>
    </lineage>
</organism>
<dbReference type="GO" id="GO:0006351">
    <property type="term" value="P:DNA-templated transcription"/>
    <property type="evidence" value="ECO:0007669"/>
    <property type="project" value="UniProtKB-UniRule"/>
</dbReference>
<dbReference type="Gene3D" id="3.30.70.330">
    <property type="match status" value="1"/>
</dbReference>
<evidence type="ECO:0000256" key="1">
    <source>
        <dbReference type="ARBA" id="ARBA00004147"/>
    </source>
</evidence>
<keyword evidence="6 12" id="KW-1048">Host nucleus</keyword>
<dbReference type="GO" id="GO:0003677">
    <property type="term" value="F:DNA binding"/>
    <property type="evidence" value="ECO:0007669"/>
    <property type="project" value="UniProtKB-UniRule"/>
</dbReference>
<dbReference type="InterPro" id="IPR036050">
    <property type="entry name" value="Regulatory_protein_E2_N"/>
</dbReference>
<dbReference type="InterPro" id="IPR012677">
    <property type="entry name" value="Nucleotide-bd_a/b_plait_sf"/>
</dbReference>
<evidence type="ECO:0000259" key="14">
    <source>
        <dbReference type="Pfam" id="PF00508"/>
    </source>
</evidence>
<dbReference type="GO" id="GO:0000166">
    <property type="term" value="F:nucleotide binding"/>
    <property type="evidence" value="ECO:0007669"/>
    <property type="project" value="UniProtKB-UniRule"/>
</dbReference>
<evidence type="ECO:0000256" key="6">
    <source>
        <dbReference type="ARBA" id="ARBA00022562"/>
    </source>
</evidence>
<comment type="caution">
    <text evidence="12">Lacks conserved residue(s) required for the propagation of feature annotation.</text>
</comment>
<evidence type="ECO:0000256" key="11">
    <source>
        <dbReference type="ARBA" id="ARBA00023163"/>
    </source>
</evidence>
<evidence type="ECO:0000256" key="7">
    <source>
        <dbReference type="ARBA" id="ARBA00022705"/>
    </source>
</evidence>
<dbReference type="KEGG" id="vg:30999672"/>
<evidence type="ECO:0000256" key="10">
    <source>
        <dbReference type="ARBA" id="ARBA00023159"/>
    </source>
</evidence>
<keyword evidence="8 12" id="KW-0805">Transcription regulation</keyword>
<dbReference type="InterPro" id="IPR001866">
    <property type="entry name" value="PPV_E2_N"/>
</dbReference>
<feature type="domain" description="Papillomavirus E2 C-terminal" evidence="15">
    <location>
        <begin position="318"/>
        <end position="397"/>
    </location>
</feature>
<feature type="domain" description="Papillomavirus E2 N-terminal" evidence="14">
    <location>
        <begin position="1"/>
        <end position="196"/>
    </location>
</feature>
<feature type="region of interest" description="DNA-binding domain" evidence="12">
    <location>
        <begin position="316"/>
        <end position="401"/>
    </location>
</feature>
<dbReference type="Gene3D" id="2.170.200.10">
    <property type="entry name" value="Papillomavirus E2 early protein domain"/>
    <property type="match status" value="1"/>
</dbReference>
<comment type="similarity">
    <text evidence="2">Belongs to the papillomaviridae E8^E2C protein family.</text>
</comment>
<evidence type="ECO:0000256" key="13">
    <source>
        <dbReference type="SAM" id="MobiDB-lite"/>
    </source>
</evidence>
<dbReference type="RefSeq" id="YP_009345101.1">
    <property type="nucleotide sequence ID" value="NC_033745.1"/>
</dbReference>
<evidence type="ECO:0000256" key="3">
    <source>
        <dbReference type="ARBA" id="ARBA00022491"/>
    </source>
</evidence>
<dbReference type="EMBL" id="KX276956">
    <property type="protein sequence ID" value="AQA28212.1"/>
    <property type="molecule type" value="Genomic_DNA"/>
</dbReference>